<dbReference type="GO" id="GO:0004519">
    <property type="term" value="F:endonuclease activity"/>
    <property type="evidence" value="ECO:0007669"/>
    <property type="project" value="UniProtKB-UniRule"/>
</dbReference>
<evidence type="ECO:0000259" key="9">
    <source>
        <dbReference type="PROSITE" id="PS50828"/>
    </source>
</evidence>
<dbReference type="SUPFAM" id="SSF52540">
    <property type="entry name" value="P-loop containing nucleoside triphosphate hydrolases"/>
    <property type="match status" value="1"/>
</dbReference>
<dbReference type="InterPro" id="IPR007696">
    <property type="entry name" value="DNA_mismatch_repair_MutS_core"/>
</dbReference>
<dbReference type="SMART" id="SM00534">
    <property type="entry name" value="MUTSac"/>
    <property type="match status" value="1"/>
</dbReference>
<dbReference type="GO" id="GO:0016887">
    <property type="term" value="F:ATP hydrolysis activity"/>
    <property type="evidence" value="ECO:0007669"/>
    <property type="project" value="InterPro"/>
</dbReference>
<dbReference type="InterPro" id="IPR036187">
    <property type="entry name" value="DNA_mismatch_repair_MutS_sf"/>
</dbReference>
<dbReference type="FunFam" id="3.40.50.300:FF:000830">
    <property type="entry name" value="Endonuclease MutS2"/>
    <property type="match status" value="1"/>
</dbReference>
<dbReference type="RefSeq" id="WP_272444669.1">
    <property type="nucleotide sequence ID" value="NZ_JAMQKC010000001.1"/>
</dbReference>
<dbReference type="InterPro" id="IPR027417">
    <property type="entry name" value="P-loop_NTPase"/>
</dbReference>
<accession>A0A9X3WBX8</accession>
<dbReference type="GO" id="GO:0030983">
    <property type="term" value="F:mismatched DNA binding"/>
    <property type="evidence" value="ECO:0007669"/>
    <property type="project" value="InterPro"/>
</dbReference>
<evidence type="ECO:0000256" key="4">
    <source>
        <dbReference type="ARBA" id="ARBA00022840"/>
    </source>
</evidence>
<keyword evidence="5 7" id="KW-0694">RNA-binding</keyword>
<keyword evidence="7" id="KW-0540">Nuclease</keyword>
<dbReference type="CDD" id="cd03280">
    <property type="entry name" value="ABC_MutS2"/>
    <property type="match status" value="1"/>
</dbReference>
<evidence type="ECO:0000256" key="8">
    <source>
        <dbReference type="SAM" id="Coils"/>
    </source>
</evidence>
<evidence type="ECO:0000256" key="1">
    <source>
        <dbReference type="ARBA" id="ARBA00022730"/>
    </source>
</evidence>
<organism evidence="10 11">
    <name type="scientific">Aquibacillus salsiterrae</name>
    <dbReference type="NCBI Taxonomy" id="2950439"/>
    <lineage>
        <taxon>Bacteria</taxon>
        <taxon>Bacillati</taxon>
        <taxon>Bacillota</taxon>
        <taxon>Bacilli</taxon>
        <taxon>Bacillales</taxon>
        <taxon>Bacillaceae</taxon>
        <taxon>Aquibacillus</taxon>
    </lineage>
</organism>
<feature type="domain" description="Smr" evidence="9">
    <location>
        <begin position="704"/>
        <end position="779"/>
    </location>
</feature>
<dbReference type="InterPro" id="IPR002625">
    <property type="entry name" value="Smr_dom"/>
</dbReference>
<dbReference type="InterPro" id="IPR005747">
    <property type="entry name" value="MutS2"/>
</dbReference>
<evidence type="ECO:0000313" key="10">
    <source>
        <dbReference type="EMBL" id="MDC3415713.1"/>
    </source>
</evidence>
<dbReference type="SMART" id="SM00533">
    <property type="entry name" value="MUTSd"/>
    <property type="match status" value="1"/>
</dbReference>
<reference evidence="10" key="1">
    <citation type="submission" date="2022-06" db="EMBL/GenBank/DDBJ databases">
        <title>Aquibacillus sp. a new bacterium isolated from soil saline samples.</title>
        <authorList>
            <person name="Galisteo C."/>
            <person name="De La Haba R."/>
            <person name="Sanchez-Porro C."/>
            <person name="Ventosa A."/>
        </authorList>
    </citation>
    <scope>NUCLEOTIDE SEQUENCE</scope>
    <source>
        <strain evidence="10">3ASR75-54</strain>
    </source>
</reference>
<dbReference type="GO" id="GO:0006298">
    <property type="term" value="P:mismatch repair"/>
    <property type="evidence" value="ECO:0007669"/>
    <property type="project" value="InterPro"/>
</dbReference>
<comment type="function">
    <text evidence="7">Acts as a ribosome collision sensor, splitting the ribosome into its 2 subunits. Detects stalled/collided 70S ribosomes which it binds and splits by an ATP-hydrolysis driven conformational change. Acts upstream of the ribosome quality control system (RQC), a ribosome-associated complex that mediates the extraction of incompletely synthesized nascent chains from stalled ribosomes and their subsequent degradation. Probably generates substrates for RQC.</text>
</comment>
<dbReference type="PANTHER" id="PTHR48466:SF2">
    <property type="entry name" value="OS10G0509000 PROTEIN"/>
    <property type="match status" value="1"/>
</dbReference>
<keyword evidence="3 7" id="KW-0378">Hydrolase</keyword>
<feature type="binding site" evidence="7">
    <location>
        <begin position="331"/>
        <end position="338"/>
    </location>
    <ligand>
        <name>ATP</name>
        <dbReference type="ChEBI" id="CHEBI:30616"/>
    </ligand>
</feature>
<keyword evidence="6 7" id="KW-0238">DNA-binding</keyword>
<evidence type="ECO:0000256" key="5">
    <source>
        <dbReference type="ARBA" id="ARBA00022884"/>
    </source>
</evidence>
<evidence type="ECO:0000313" key="11">
    <source>
        <dbReference type="Proteomes" id="UP001145069"/>
    </source>
</evidence>
<dbReference type="InterPro" id="IPR000432">
    <property type="entry name" value="DNA_mismatch_repair_MutS_C"/>
</dbReference>
<keyword evidence="8" id="KW-0175">Coiled coil</keyword>
<dbReference type="Proteomes" id="UP001145069">
    <property type="component" value="Unassembled WGS sequence"/>
</dbReference>
<evidence type="ECO:0000256" key="6">
    <source>
        <dbReference type="ARBA" id="ARBA00023125"/>
    </source>
</evidence>
<dbReference type="EC" id="3.1.-.-" evidence="7"/>
<dbReference type="GO" id="GO:0043023">
    <property type="term" value="F:ribosomal large subunit binding"/>
    <property type="evidence" value="ECO:0007669"/>
    <property type="project" value="UniProtKB-UniRule"/>
</dbReference>
<dbReference type="PROSITE" id="PS00486">
    <property type="entry name" value="DNA_MISMATCH_REPAIR_2"/>
    <property type="match status" value="1"/>
</dbReference>
<keyword evidence="4 7" id="KW-0067">ATP-binding</keyword>
<dbReference type="AlphaFoldDB" id="A0A9X3WBX8"/>
<dbReference type="EMBL" id="JAMQKC010000001">
    <property type="protein sequence ID" value="MDC3415713.1"/>
    <property type="molecule type" value="Genomic_DNA"/>
</dbReference>
<comment type="subunit">
    <text evidence="7">Homodimer. Binds to stalled ribosomes, contacting rRNA.</text>
</comment>
<evidence type="ECO:0000256" key="3">
    <source>
        <dbReference type="ARBA" id="ARBA00022801"/>
    </source>
</evidence>
<dbReference type="InterPro" id="IPR045076">
    <property type="entry name" value="MutS"/>
</dbReference>
<evidence type="ECO:0000256" key="7">
    <source>
        <dbReference type="HAMAP-Rule" id="MF_00092"/>
    </source>
</evidence>
<dbReference type="EC" id="3.6.4.-" evidence="7"/>
<protein>
    <recommendedName>
        <fullName evidence="7">Endonuclease MutS2</fullName>
        <ecNumber evidence="7">3.1.-.-</ecNumber>
    </recommendedName>
    <alternativeName>
        <fullName evidence="7">Ribosome-associated protein quality control-upstream factor</fullName>
        <shortName evidence="7">RQC-upstream factor</shortName>
        <shortName evidence="7">RqcU</shortName>
        <ecNumber evidence="7">3.6.4.-</ecNumber>
    </alternativeName>
</protein>
<dbReference type="HAMAP" id="MF_00092">
    <property type="entry name" value="MutS2"/>
    <property type="match status" value="1"/>
</dbReference>
<dbReference type="GO" id="GO:0045910">
    <property type="term" value="P:negative regulation of DNA recombination"/>
    <property type="evidence" value="ECO:0007669"/>
    <property type="project" value="InterPro"/>
</dbReference>
<dbReference type="SMART" id="SM00463">
    <property type="entry name" value="SMR"/>
    <property type="match status" value="1"/>
</dbReference>
<dbReference type="PROSITE" id="PS50828">
    <property type="entry name" value="SMR"/>
    <property type="match status" value="1"/>
</dbReference>
<keyword evidence="11" id="KW-1185">Reference proteome</keyword>
<dbReference type="Gene3D" id="3.30.1370.110">
    <property type="match status" value="1"/>
</dbReference>
<dbReference type="InterPro" id="IPR036063">
    <property type="entry name" value="Smr_dom_sf"/>
</dbReference>
<dbReference type="Gene3D" id="1.10.1420.10">
    <property type="match status" value="2"/>
</dbReference>
<dbReference type="InterPro" id="IPR046893">
    <property type="entry name" value="MSSS"/>
</dbReference>
<dbReference type="SUPFAM" id="SSF160443">
    <property type="entry name" value="SMR domain-like"/>
    <property type="match status" value="1"/>
</dbReference>
<dbReference type="NCBIfam" id="TIGR01069">
    <property type="entry name" value="mutS2"/>
    <property type="match status" value="1"/>
</dbReference>
<gene>
    <name evidence="7" type="primary">mutS2</name>
    <name evidence="7" type="synonym">rqcU</name>
    <name evidence="10" type="ORF">NC799_02160</name>
</gene>
<dbReference type="Pfam" id="PF20297">
    <property type="entry name" value="MSSS"/>
    <property type="match status" value="1"/>
</dbReference>
<dbReference type="GO" id="GO:0072344">
    <property type="term" value="P:rescue of stalled ribosome"/>
    <property type="evidence" value="ECO:0007669"/>
    <property type="project" value="UniProtKB-UniRule"/>
</dbReference>
<keyword evidence="7 10" id="KW-0255">Endonuclease</keyword>
<comment type="caution">
    <text evidence="10">The sequence shown here is derived from an EMBL/GenBank/DDBJ whole genome shotgun (WGS) entry which is preliminary data.</text>
</comment>
<dbReference type="Gene3D" id="3.40.50.300">
    <property type="entry name" value="P-loop containing nucleotide triphosphate hydrolases"/>
    <property type="match status" value="1"/>
</dbReference>
<comment type="similarity">
    <text evidence="7">Belongs to the DNA mismatch repair MutS family. MutS2 subfamily.</text>
</comment>
<evidence type="ECO:0000256" key="2">
    <source>
        <dbReference type="ARBA" id="ARBA00022741"/>
    </source>
</evidence>
<feature type="coiled-coil region" evidence="8">
    <location>
        <begin position="519"/>
        <end position="596"/>
    </location>
</feature>
<dbReference type="GO" id="GO:0140664">
    <property type="term" value="F:ATP-dependent DNA damage sensor activity"/>
    <property type="evidence" value="ECO:0007669"/>
    <property type="project" value="InterPro"/>
</dbReference>
<dbReference type="PIRSF" id="PIRSF005814">
    <property type="entry name" value="MutS_YshD"/>
    <property type="match status" value="1"/>
</dbReference>
<keyword evidence="1 7" id="KW-0699">rRNA-binding</keyword>
<sequence length="779" mass="87308">MNPRIFQVLEYNKIIDMLKNLAASSLGKGKIEALKPSIKLDEVIRWQQETDEAAAVLRLKGSVPLGGIFDIKQSIKRTTIGGVLNALECLDIASTIYGGKQIKYFIEDMEESDLPILRDLIEQIVPLNELERQIKSCIDDHGHVMDGASDKLRTIRSKIRTSEGRVRDKLDSLTKTKTKMLSDAIVTIRNNRYVLPVKQEYRGAIGGIVHDQSSSGATLFIEPQAVVDLNNQLQEARVQEKHEIERILRELSNRIAEDHVFLYQNVEALGQIDFMFARAKLGEQMHATTPKMNDQGIIKMKQARHPLISGEEVVANDVEIGRNYTAIVITGPNTGGKTVTLKMVGLCTLMAQSGLQIPALDGCEMAVFNDVFADIGDEQSIEQSLSTFSSHMTNIVKILDQVNRETLVLFDELGAGTDPQEGAALAMAILDEVVNKGARVIATTHYPELKAYGFNRDGVINASVEFDVETLRPTYRLLIGVPGRSNAFEISQRLGLNISIIEKAKNQIGTDSRSVENMIASLEAARRGADHDYEEAEQVLKEAEELKQELEKQWQQFEQKKETLYKKAEEKAEKAIIQAREEAELVVSELKRMQNQATLKEHEWIEARKMLDDAQPNLSKKKPKEKQPSQTKELQVGDEVRLLTLNQIGTILEKISDTEFQIQVGIMKVKVKRKDLEFVKREKPLVERPMATVKGSNYHVKPELDLRGERFEDALLELEKYVDDAILAGYSKVSIIHGKGTGALRTGVQNFAKNHSHITTYRFGTMSEGGNGVTILELR</sequence>
<dbReference type="GO" id="GO:0005524">
    <property type="term" value="F:ATP binding"/>
    <property type="evidence" value="ECO:0007669"/>
    <property type="project" value="UniProtKB-UniRule"/>
</dbReference>
<dbReference type="PANTHER" id="PTHR48466">
    <property type="entry name" value="OS10G0509000 PROTEIN-RELATED"/>
    <property type="match status" value="1"/>
</dbReference>
<dbReference type="GO" id="GO:0019843">
    <property type="term" value="F:rRNA binding"/>
    <property type="evidence" value="ECO:0007669"/>
    <property type="project" value="UniProtKB-UniRule"/>
</dbReference>
<keyword evidence="2 7" id="KW-0547">Nucleotide-binding</keyword>
<name>A0A9X3WBX8_9BACI</name>
<dbReference type="Pfam" id="PF00488">
    <property type="entry name" value="MutS_V"/>
    <property type="match status" value="1"/>
</dbReference>
<comment type="function">
    <text evidence="7">Endonuclease that is involved in the suppression of homologous recombination and thus may have a key role in the control of bacterial genetic diversity.</text>
</comment>
<proteinExistence type="inferred from homology"/>
<dbReference type="SUPFAM" id="SSF48334">
    <property type="entry name" value="DNA repair protein MutS, domain III"/>
    <property type="match status" value="1"/>
</dbReference>
<dbReference type="Pfam" id="PF01713">
    <property type="entry name" value="Smr"/>
    <property type="match status" value="1"/>
</dbReference>